<dbReference type="EMBL" id="ML014135">
    <property type="protein sequence ID" value="RKP02796.1"/>
    <property type="molecule type" value="Genomic_DNA"/>
</dbReference>
<reference evidence="2" key="3">
    <citation type="submission" date="2018-08" db="EMBL/GenBank/DDBJ databases">
        <title>Leveraging single-cell genomics to expand the Fungal Tree of Life.</title>
        <authorList>
            <consortium name="DOE Joint Genome Institute"/>
            <person name="Ahrendt S.R."/>
            <person name="Quandt C.A."/>
            <person name="Ciobanu D."/>
            <person name="Clum A."/>
            <person name="Salamov A."/>
            <person name="Andreopoulos B."/>
            <person name="Cheng J.-F."/>
            <person name="Woyke T."/>
            <person name="Pelin A."/>
            <person name="Henrissat B."/>
            <person name="Reynolds N."/>
            <person name="Benny G.L."/>
            <person name="Smith M.E."/>
            <person name="James T.Y."/>
            <person name="Grigoriev I.V."/>
        </authorList>
    </citation>
    <scope>NUCLEOTIDE SEQUENCE</scope>
    <source>
        <strain evidence="2">ATCC 52028</strain>
    </source>
</reference>
<name>A0A4P9XBM5_9FUNG</name>
<proteinExistence type="predicted"/>
<organism evidence="3 5">
    <name type="scientific">Caulochytrium protostelioides</name>
    <dbReference type="NCBI Taxonomy" id="1555241"/>
    <lineage>
        <taxon>Eukaryota</taxon>
        <taxon>Fungi</taxon>
        <taxon>Fungi incertae sedis</taxon>
        <taxon>Chytridiomycota</taxon>
        <taxon>Chytridiomycota incertae sedis</taxon>
        <taxon>Chytridiomycetes</taxon>
        <taxon>Caulochytriales</taxon>
        <taxon>Caulochytriaceae</taxon>
        <taxon>Caulochytrium</taxon>
    </lineage>
</organism>
<evidence type="ECO:0000313" key="3">
    <source>
        <dbReference type="EMBL" id="RKP02796.1"/>
    </source>
</evidence>
<dbReference type="Proteomes" id="UP000274922">
    <property type="component" value="Unassembled WGS sequence"/>
</dbReference>
<accession>A0A4P9XBM5</accession>
<evidence type="ECO:0000313" key="5">
    <source>
        <dbReference type="Proteomes" id="UP000274922"/>
    </source>
</evidence>
<evidence type="ECO:0000313" key="4">
    <source>
        <dbReference type="Proteomes" id="UP000268535"/>
    </source>
</evidence>
<keyword evidence="5" id="KW-1185">Reference proteome</keyword>
<dbReference type="EMBL" id="ML009214">
    <property type="protein sequence ID" value="RKO97613.1"/>
    <property type="molecule type" value="Genomic_DNA"/>
</dbReference>
<evidence type="ECO:0000313" key="2">
    <source>
        <dbReference type="EMBL" id="RKO97613.1"/>
    </source>
</evidence>
<dbReference type="Proteomes" id="UP000268535">
    <property type="component" value="Unassembled WGS sequence"/>
</dbReference>
<gene>
    <name evidence="2" type="ORF">CAUPRSCDRAFT_10727</name>
    <name evidence="3" type="ORF">CXG81DRAFT_17592</name>
</gene>
<sequence>MEAELEALQALAIDARLRECHRILEDQLQLAMTDASPNSLDKIAAAILEAGAVSLYQDQVIAIGELVIYHLRSNGARPSTRVLYAFTQAHSEPAAAVATVDEIIAKDIHDAPNGDVDPLPEDMLTAYESLLADPSADLTAPAPAWETPDAVTPAMRLRARLLTMKAWLQRTVPPPTDAPATHVRDTALATLLEAQRLDPLFAPARYLRSHTASDASMPRSRRGAARGGFRGVARAAGVSVLAIAALFQLAQTVFIAGPAAQQGRGLQGLVETMDLCLAEADARLHRFREQYGPSTHQAITPPSATPQIEARAEPANEENPESEAGPQPFVSQPSAHADAARTEAAGVPGEKDLDVAPRTYAVLMAERQTALAMRRKAQSLLPSHAVDR</sequence>
<feature type="region of interest" description="Disordered" evidence="1">
    <location>
        <begin position="309"/>
        <end position="354"/>
    </location>
</feature>
<dbReference type="AlphaFoldDB" id="A0A4P9XBM5"/>
<protein>
    <submittedName>
        <fullName evidence="3">Uncharacterized protein</fullName>
    </submittedName>
</protein>
<reference evidence="3" key="2">
    <citation type="submission" date="2018-04" db="EMBL/GenBank/DDBJ databases">
        <title>Leveraging single-cell genomics to expand the Fungal Tree of Life.</title>
        <authorList>
            <consortium name="DOE Joint Genome Institute"/>
            <person name="Ahrendt S.R."/>
            <person name="Quandt C.A."/>
            <person name="Ciobanu D."/>
            <person name="Clum A."/>
            <person name="Salamov A."/>
            <person name="Andreopoulos B."/>
            <person name="Cheng J.-F."/>
            <person name="Woyke T."/>
            <person name="Pelin A."/>
            <person name="Henrissat B."/>
            <person name="Benny G.L."/>
            <person name="Smith M.E."/>
            <person name="James T.Y."/>
            <person name="Grigoriev I.V."/>
        </authorList>
    </citation>
    <scope>NUCLEOTIDE SEQUENCE</scope>
    <source>
        <strain evidence="3">ATCC 52028</strain>
    </source>
</reference>
<reference evidence="4 5" key="1">
    <citation type="journal article" date="2018" name="Nat. Microbiol.">
        <title>Leveraging single-cell genomics to expand the fungal tree of life.</title>
        <authorList>
            <person name="Ahrendt S.R."/>
            <person name="Quandt C.A."/>
            <person name="Ciobanu D."/>
            <person name="Clum A."/>
            <person name="Salamov A."/>
            <person name="Andreopoulos B."/>
            <person name="Cheng J.F."/>
            <person name="Woyke T."/>
            <person name="Pelin A."/>
            <person name="Henrissat B."/>
            <person name="Reynolds N.K."/>
            <person name="Benny G.L."/>
            <person name="Smith M.E."/>
            <person name="James T.Y."/>
            <person name="Grigoriev I.V."/>
        </authorList>
    </citation>
    <scope>NUCLEOTIDE SEQUENCE [LARGE SCALE GENOMIC DNA]</scope>
    <source>
        <strain evidence="4 5">ATCC 52028</strain>
    </source>
</reference>
<evidence type="ECO:0000256" key="1">
    <source>
        <dbReference type="SAM" id="MobiDB-lite"/>
    </source>
</evidence>